<dbReference type="Proteomes" id="UP000238157">
    <property type="component" value="Unassembled WGS sequence"/>
</dbReference>
<organism evidence="2 3">
    <name type="scientific">Mongoliibacter ruber</name>
    <dbReference type="NCBI Taxonomy" id="1750599"/>
    <lineage>
        <taxon>Bacteria</taxon>
        <taxon>Pseudomonadati</taxon>
        <taxon>Bacteroidota</taxon>
        <taxon>Cytophagia</taxon>
        <taxon>Cytophagales</taxon>
        <taxon>Cyclobacteriaceae</taxon>
        <taxon>Mongoliibacter</taxon>
    </lineage>
</organism>
<dbReference type="AlphaFoldDB" id="A0A2T0WW76"/>
<sequence>MQNYKNHTRYYPLHHFVITPLTLGYLIWSLVNLVEAWDLKFPKVEFQIVIGAAILFVLPILVRIYALKNQDRIIRLEMRHRYYELTGESFYPKEKRLRMSQIIALRFASDGELVSLVDKAIAGGMRSKEIKQEILNWQEDRKRV</sequence>
<comment type="caution">
    <text evidence="2">The sequence shown here is derived from an EMBL/GenBank/DDBJ whole genome shotgun (WGS) entry which is preliminary data.</text>
</comment>
<dbReference type="EMBL" id="PVTR01000001">
    <property type="protein sequence ID" value="PRY90844.1"/>
    <property type="molecule type" value="Genomic_DNA"/>
</dbReference>
<feature type="transmembrane region" description="Helical" evidence="1">
    <location>
        <begin position="46"/>
        <end position="66"/>
    </location>
</feature>
<dbReference type="RefSeq" id="WP_106132051.1">
    <property type="nucleotide sequence ID" value="NZ_PVTR01000001.1"/>
</dbReference>
<proteinExistence type="predicted"/>
<dbReference type="InterPro" id="IPR045385">
    <property type="entry name" value="DUF6526"/>
</dbReference>
<evidence type="ECO:0000256" key="1">
    <source>
        <dbReference type="SAM" id="Phobius"/>
    </source>
</evidence>
<dbReference type="OrthoDB" id="765463at2"/>
<name>A0A2T0WW76_9BACT</name>
<accession>A0A2T0WW76</accession>
<feature type="transmembrane region" description="Helical" evidence="1">
    <location>
        <begin position="12"/>
        <end position="34"/>
    </location>
</feature>
<keyword evidence="1" id="KW-1133">Transmembrane helix</keyword>
<evidence type="ECO:0000313" key="3">
    <source>
        <dbReference type="Proteomes" id="UP000238157"/>
    </source>
</evidence>
<gene>
    <name evidence="2" type="ORF">CLW00_101519</name>
</gene>
<keyword evidence="1" id="KW-0472">Membrane</keyword>
<dbReference type="Pfam" id="PF20136">
    <property type="entry name" value="DUF6526"/>
    <property type="match status" value="1"/>
</dbReference>
<protein>
    <submittedName>
        <fullName evidence="2">Uncharacterized protein</fullName>
    </submittedName>
</protein>
<keyword evidence="1" id="KW-0812">Transmembrane</keyword>
<reference evidence="2 3" key="1">
    <citation type="submission" date="2018-03" db="EMBL/GenBank/DDBJ databases">
        <title>Genomic Encyclopedia of Archaeal and Bacterial Type Strains, Phase II (KMG-II): from individual species to whole genera.</title>
        <authorList>
            <person name="Goeker M."/>
        </authorList>
    </citation>
    <scope>NUCLEOTIDE SEQUENCE [LARGE SCALE GENOMIC DNA]</scope>
    <source>
        <strain evidence="2 3">DSM 27929</strain>
    </source>
</reference>
<keyword evidence="3" id="KW-1185">Reference proteome</keyword>
<evidence type="ECO:0000313" key="2">
    <source>
        <dbReference type="EMBL" id="PRY90844.1"/>
    </source>
</evidence>